<keyword evidence="3 6" id="KW-1133">Transmembrane helix</keyword>
<dbReference type="GO" id="GO:0010506">
    <property type="term" value="P:regulation of autophagy"/>
    <property type="evidence" value="ECO:0007669"/>
    <property type="project" value="Ensembl"/>
</dbReference>
<dbReference type="PROSITE" id="PS50922">
    <property type="entry name" value="TLC"/>
    <property type="match status" value="1"/>
</dbReference>
<dbReference type="GO" id="GO:0099610">
    <property type="term" value="P:action potential initiation"/>
    <property type="evidence" value="ECO:0007669"/>
    <property type="project" value="Ensembl"/>
</dbReference>
<dbReference type="AlphaFoldDB" id="A0A8C5MX25"/>
<proteinExistence type="predicted"/>
<dbReference type="GO" id="GO:0006644">
    <property type="term" value="P:phospholipid metabolic process"/>
    <property type="evidence" value="ECO:0007669"/>
    <property type="project" value="TreeGrafter"/>
</dbReference>
<keyword evidence="4 5" id="KW-0472">Membrane</keyword>
<dbReference type="GO" id="GO:0002118">
    <property type="term" value="P:aggressive behavior"/>
    <property type="evidence" value="ECO:0007669"/>
    <property type="project" value="Ensembl"/>
</dbReference>
<evidence type="ECO:0000256" key="4">
    <source>
        <dbReference type="ARBA" id="ARBA00023136"/>
    </source>
</evidence>
<reference evidence="8" key="2">
    <citation type="submission" date="2025-09" db="UniProtKB">
        <authorList>
            <consortium name="Ensembl"/>
        </authorList>
    </citation>
    <scope>IDENTIFICATION</scope>
</reference>
<dbReference type="GO" id="GO:0055088">
    <property type="term" value="P:lipid homeostasis"/>
    <property type="evidence" value="ECO:0007669"/>
    <property type="project" value="TreeGrafter"/>
</dbReference>
<dbReference type="SMART" id="SM00724">
    <property type="entry name" value="TLC"/>
    <property type="match status" value="1"/>
</dbReference>
<evidence type="ECO:0000256" key="6">
    <source>
        <dbReference type="SAM" id="Phobius"/>
    </source>
</evidence>
<name>A0A8C5MX25_9ANUR</name>
<dbReference type="PANTHER" id="PTHR13439:SF7">
    <property type="entry name" value="PROTEIN CLN8"/>
    <property type="match status" value="1"/>
</dbReference>
<accession>A0A8C5MX25</accession>
<feature type="domain" description="TLC" evidence="7">
    <location>
        <begin position="78"/>
        <end position="278"/>
    </location>
</feature>
<feature type="transmembrane region" description="Helical" evidence="6">
    <location>
        <begin position="174"/>
        <end position="196"/>
    </location>
</feature>
<organism evidence="8 9">
    <name type="scientific">Leptobrachium leishanense</name>
    <name type="common">Leishan spiny toad</name>
    <dbReference type="NCBI Taxonomy" id="445787"/>
    <lineage>
        <taxon>Eukaryota</taxon>
        <taxon>Metazoa</taxon>
        <taxon>Chordata</taxon>
        <taxon>Craniata</taxon>
        <taxon>Vertebrata</taxon>
        <taxon>Euteleostomi</taxon>
        <taxon>Amphibia</taxon>
        <taxon>Batrachia</taxon>
        <taxon>Anura</taxon>
        <taxon>Pelobatoidea</taxon>
        <taxon>Megophryidae</taxon>
        <taxon>Leptobrachium</taxon>
    </lineage>
</organism>
<dbReference type="GO" id="GO:0016020">
    <property type="term" value="C:membrane"/>
    <property type="evidence" value="ECO:0007669"/>
    <property type="project" value="UniProtKB-SubCell"/>
</dbReference>
<feature type="transmembrane region" description="Helical" evidence="6">
    <location>
        <begin position="149"/>
        <end position="168"/>
    </location>
</feature>
<evidence type="ECO:0000313" key="8">
    <source>
        <dbReference type="Ensembl" id="ENSLLEP00000020330.1"/>
    </source>
</evidence>
<dbReference type="GO" id="GO:0005783">
    <property type="term" value="C:endoplasmic reticulum"/>
    <property type="evidence" value="ECO:0007669"/>
    <property type="project" value="TreeGrafter"/>
</dbReference>
<dbReference type="Ensembl" id="ENSLLET00000021128.1">
    <property type="protein sequence ID" value="ENSLLEP00000020330.1"/>
    <property type="gene ID" value="ENSLLEG00000012881.1"/>
</dbReference>
<dbReference type="GO" id="GO:0035641">
    <property type="term" value="P:locomotory exploration behavior"/>
    <property type="evidence" value="ECO:0007669"/>
    <property type="project" value="Ensembl"/>
</dbReference>
<evidence type="ECO:0000256" key="3">
    <source>
        <dbReference type="ARBA" id="ARBA00022989"/>
    </source>
</evidence>
<feature type="transmembrane region" description="Helical" evidence="6">
    <location>
        <begin position="248"/>
        <end position="265"/>
    </location>
</feature>
<dbReference type="GO" id="GO:0097001">
    <property type="term" value="F:ceramide binding"/>
    <property type="evidence" value="ECO:0007669"/>
    <property type="project" value="TreeGrafter"/>
</dbReference>
<feature type="transmembrane region" description="Helical" evidence="6">
    <location>
        <begin position="118"/>
        <end position="137"/>
    </location>
</feature>
<dbReference type="GO" id="GO:0050890">
    <property type="term" value="P:cognition"/>
    <property type="evidence" value="ECO:0007669"/>
    <property type="project" value="Ensembl"/>
</dbReference>
<dbReference type="GO" id="GO:0007399">
    <property type="term" value="P:nervous system development"/>
    <property type="evidence" value="ECO:0007669"/>
    <property type="project" value="TreeGrafter"/>
</dbReference>
<evidence type="ECO:0000256" key="2">
    <source>
        <dbReference type="ARBA" id="ARBA00022692"/>
    </source>
</evidence>
<dbReference type="PANTHER" id="PTHR13439">
    <property type="entry name" value="CT120 PROTEIN"/>
    <property type="match status" value="1"/>
</dbReference>
<dbReference type="InterPro" id="IPR006634">
    <property type="entry name" value="TLC-dom"/>
</dbReference>
<protein>
    <submittedName>
        <fullName evidence="8">CLN8 transmembrane ER and ERGIC protein</fullName>
    </submittedName>
</protein>
<evidence type="ECO:0000256" key="5">
    <source>
        <dbReference type="PROSITE-ProRule" id="PRU00205"/>
    </source>
</evidence>
<keyword evidence="2 5" id="KW-0812">Transmembrane</keyword>
<evidence type="ECO:0000259" key="7">
    <source>
        <dbReference type="PROSITE" id="PS50922"/>
    </source>
</evidence>
<evidence type="ECO:0000313" key="9">
    <source>
        <dbReference type="Proteomes" id="UP000694569"/>
    </source>
</evidence>
<dbReference type="OrthoDB" id="10052906at2759"/>
<feature type="transmembrane region" description="Helical" evidence="6">
    <location>
        <begin position="208"/>
        <end position="228"/>
    </location>
</feature>
<feature type="transmembrane region" description="Helical" evidence="6">
    <location>
        <begin position="34"/>
        <end position="57"/>
    </location>
</feature>
<dbReference type="Pfam" id="PF03798">
    <property type="entry name" value="TRAM_LAG1_CLN8"/>
    <property type="match status" value="1"/>
</dbReference>
<sequence length="335" mass="38366">MEWNGSYNSKSAALAKMSSLLDALIGLDYDDLDYSSWSTCLVIMALGFLGYLGIFVLCHFLSHGLCSTYRSLSAKEKVFWDLTATRAVFGVQSTHVGLTTLLFEPVLASDKVSAQQNWSWFIILIGSGFFFFENVALHVFNIAFWTCDLVLAVHHLFAFLGFFAVVVYGTPGHYIPLAILFLEMSTPFTCISWMLLKAGLSDTLFWKANQWVMIHMFHCRIVLTYHIWWVCYCNWDKLLNSTPTSYLALFFTGLALVTFVMNPYWTHKKTQQLLSPVDWNFEKSSTKFSSSSKGNGGLKKTKNIKVYGLAHQHSFLHFRMKVIFIDRHHERNLDD</sequence>
<dbReference type="Proteomes" id="UP000694569">
    <property type="component" value="Unplaced"/>
</dbReference>
<comment type="subcellular location">
    <subcellularLocation>
        <location evidence="1">Membrane</location>
        <topology evidence="1">Multi-pass membrane protein</topology>
    </subcellularLocation>
</comment>
<dbReference type="InterPro" id="IPR050846">
    <property type="entry name" value="TLCD"/>
</dbReference>
<evidence type="ECO:0000256" key="1">
    <source>
        <dbReference type="ARBA" id="ARBA00004141"/>
    </source>
</evidence>
<gene>
    <name evidence="8" type="primary">CLN8</name>
</gene>
<dbReference type="GeneTree" id="ENSGT01010000222313"/>
<reference evidence="8" key="1">
    <citation type="submission" date="2025-08" db="UniProtKB">
        <authorList>
            <consortium name="Ensembl"/>
        </authorList>
    </citation>
    <scope>IDENTIFICATION</scope>
</reference>
<dbReference type="GO" id="GO:0050727">
    <property type="term" value="P:regulation of inflammatory response"/>
    <property type="evidence" value="ECO:0007669"/>
    <property type="project" value="Ensembl"/>
</dbReference>
<keyword evidence="9" id="KW-1185">Reference proteome</keyword>
<dbReference type="GO" id="GO:0035176">
    <property type="term" value="P:social behavior"/>
    <property type="evidence" value="ECO:0007669"/>
    <property type="project" value="Ensembl"/>
</dbReference>